<dbReference type="EMBL" id="VZSX01000236">
    <property type="protein sequence ID" value="NXA42768.1"/>
    <property type="molecule type" value="Genomic_DNA"/>
</dbReference>
<sequence length="581" mass="64544">VILFQTDVIVNSIGEDLRLGVGPLCRALLEKAGPGLQLEFDKEKQKQVARRGTVFCTGGYNLFCKSVLHAIIPLWDGGKGEALKILKDIVNFCLRKTDELALNSITFPAIGTGGFGFPKSTVAKLMFDTVFEFSSHHAPKTLREVHFLLYPNDTGNIQVFLLIANSSVSRASLVMPHRYIFNSFIGPVVTSSSGVHEMKIGSITLQLINGDITKEDTDVIVNITNAAFKGRLGLFRAIMDAAGSQVEEKCAQYSGQLQSGFVTTESGKLRCKKIIHLIHSLDVKNQVTQVLQECELRRYTSVAFPAIGTGQAGQSPAKVADNMLDAVTEFANQTAVLHLKIIKIVIFETKMSGEFYESMKKRQELHAHVSDTDESKLTCKHAIQLPAEWEDMNDKLVLVVNLPSMSQEYLDVEKEFRKTCADFTIEKIERVQNPSLWQNYQIKKNDLDKKNKNCVNERLLFHGTAASSLSEINYRGFDRGFAGRNAAMIGNGTYFAVRANYSAKDTYSKPDSNGRKYMYLARVLTGQFCAGSAGLVTAPSRGTADTADHYDSVVDDENLPNMFVIFSDIQAYPQYLITFRK</sequence>
<dbReference type="GO" id="GO:1990404">
    <property type="term" value="F:NAD+-protein mono-ADP-ribosyltransferase activity"/>
    <property type="evidence" value="ECO:0007669"/>
    <property type="project" value="TreeGrafter"/>
</dbReference>
<dbReference type="GO" id="GO:0003950">
    <property type="term" value="F:NAD+ poly-ADP-ribosyltransferase activity"/>
    <property type="evidence" value="ECO:0007669"/>
    <property type="project" value="UniProtKB-UniRule"/>
</dbReference>
<dbReference type="Proteomes" id="UP000533954">
    <property type="component" value="Unassembled WGS sequence"/>
</dbReference>
<organism evidence="10 11">
    <name type="scientific">Eudromia elegans</name>
    <name type="common">Elegant crested-tinamou</name>
    <dbReference type="NCBI Taxonomy" id="8805"/>
    <lineage>
        <taxon>Eukaryota</taxon>
        <taxon>Metazoa</taxon>
        <taxon>Chordata</taxon>
        <taxon>Craniata</taxon>
        <taxon>Vertebrata</taxon>
        <taxon>Euteleostomi</taxon>
        <taxon>Archelosauria</taxon>
        <taxon>Archosauria</taxon>
        <taxon>Dinosauria</taxon>
        <taxon>Saurischia</taxon>
        <taxon>Theropoda</taxon>
        <taxon>Coelurosauria</taxon>
        <taxon>Aves</taxon>
        <taxon>Palaeognathae</taxon>
        <taxon>Tinamiformes</taxon>
        <taxon>Tinamidae</taxon>
        <taxon>Eudromia</taxon>
    </lineage>
</organism>
<evidence type="ECO:0000256" key="3">
    <source>
        <dbReference type="ARBA" id="ARBA00022679"/>
    </source>
</evidence>
<dbReference type="FunFam" id="3.90.228.10:FF:000008">
    <property type="entry name" value="Poly [ADP-ribose] polymerase"/>
    <property type="match status" value="1"/>
</dbReference>
<dbReference type="Gene3D" id="3.40.220.10">
    <property type="entry name" value="Leucine Aminopeptidase, subunit E, domain 1"/>
    <property type="match status" value="2"/>
</dbReference>
<dbReference type="SUPFAM" id="SSF56399">
    <property type="entry name" value="ADP-ribosylation"/>
    <property type="match status" value="1"/>
</dbReference>
<comment type="caution">
    <text evidence="10">The sequence shown here is derived from an EMBL/GenBank/DDBJ whole genome shotgun (WGS) entry which is preliminary data.</text>
</comment>
<evidence type="ECO:0000256" key="6">
    <source>
        <dbReference type="ARBA" id="ARBA00024347"/>
    </source>
</evidence>
<dbReference type="InterPro" id="IPR002589">
    <property type="entry name" value="Macro_dom"/>
</dbReference>
<dbReference type="PROSITE" id="PS51154">
    <property type="entry name" value="MACRO"/>
    <property type="match status" value="2"/>
</dbReference>
<evidence type="ECO:0000313" key="10">
    <source>
        <dbReference type="EMBL" id="NXA42768.1"/>
    </source>
</evidence>
<evidence type="ECO:0000256" key="4">
    <source>
        <dbReference type="ARBA" id="ARBA00023027"/>
    </source>
</evidence>
<evidence type="ECO:0000259" key="9">
    <source>
        <dbReference type="PROSITE" id="PS51154"/>
    </source>
</evidence>
<evidence type="ECO:0000256" key="2">
    <source>
        <dbReference type="ARBA" id="ARBA00022676"/>
    </source>
</evidence>
<dbReference type="InterPro" id="IPR052056">
    <property type="entry name" value="Mono-ARTD/PARP"/>
</dbReference>
<feature type="domain" description="PARP catalytic" evidence="8">
    <location>
        <begin position="385"/>
        <end position="581"/>
    </location>
</feature>
<dbReference type="GO" id="GO:0003714">
    <property type="term" value="F:transcription corepressor activity"/>
    <property type="evidence" value="ECO:0007669"/>
    <property type="project" value="TreeGrafter"/>
</dbReference>
<dbReference type="GO" id="GO:0005737">
    <property type="term" value="C:cytoplasm"/>
    <property type="evidence" value="ECO:0007669"/>
    <property type="project" value="TreeGrafter"/>
</dbReference>
<keyword evidence="5" id="KW-0539">Nucleus</keyword>
<evidence type="ECO:0000256" key="1">
    <source>
        <dbReference type="ARBA" id="ARBA00004123"/>
    </source>
</evidence>
<protein>
    <recommendedName>
        <fullName evidence="7">Poly [ADP-ribose] polymerase</fullName>
        <shortName evidence="7">PARP</shortName>
        <ecNumber evidence="7">2.4.2.-</ecNumber>
    </recommendedName>
</protein>
<dbReference type="GO" id="GO:0005634">
    <property type="term" value="C:nucleus"/>
    <property type="evidence" value="ECO:0007669"/>
    <property type="project" value="UniProtKB-SubCell"/>
</dbReference>
<evidence type="ECO:0000259" key="8">
    <source>
        <dbReference type="PROSITE" id="PS51059"/>
    </source>
</evidence>
<keyword evidence="11" id="KW-1185">Reference proteome</keyword>
<reference evidence="10 11" key="1">
    <citation type="submission" date="2019-09" db="EMBL/GenBank/DDBJ databases">
        <title>Bird 10,000 Genomes (B10K) Project - Family phase.</title>
        <authorList>
            <person name="Zhang G."/>
        </authorList>
    </citation>
    <scope>NUCLEOTIDE SEQUENCE [LARGE SCALE GENOMIC DNA]</scope>
    <source>
        <strain evidence="10">B10K-LSUMZ-16893</strain>
    </source>
</reference>
<feature type="non-terminal residue" evidence="10">
    <location>
        <position position="1"/>
    </location>
</feature>
<gene>
    <name evidence="10" type="primary">Parp15</name>
    <name evidence="10" type="ORF">EUDELE_R14428</name>
</gene>
<keyword evidence="2 7" id="KW-0328">Glycosyltransferase</keyword>
<dbReference type="SUPFAM" id="SSF52949">
    <property type="entry name" value="Macro domain-like"/>
    <property type="match status" value="2"/>
</dbReference>
<accession>A0A7K7VP94</accession>
<dbReference type="Gene3D" id="3.90.228.10">
    <property type="match status" value="1"/>
</dbReference>
<dbReference type="InterPro" id="IPR043472">
    <property type="entry name" value="Macro_dom-like"/>
</dbReference>
<proteinExistence type="inferred from homology"/>
<dbReference type="Pfam" id="PF00644">
    <property type="entry name" value="PARP"/>
    <property type="match status" value="1"/>
</dbReference>
<dbReference type="OrthoDB" id="6133115at2759"/>
<comment type="similarity">
    <text evidence="6">Belongs to the ARTD/PARP family.</text>
</comment>
<dbReference type="PANTHER" id="PTHR14453:SF89">
    <property type="entry name" value="PROTEIN MONO-ADP-RIBOSYLTRANSFERASE PARP14"/>
    <property type="match status" value="1"/>
</dbReference>
<feature type="domain" description="Macro" evidence="9">
    <location>
        <begin position="192"/>
        <end position="363"/>
    </location>
</feature>
<dbReference type="AlphaFoldDB" id="A0A7K7VP94"/>
<comment type="subcellular location">
    <subcellularLocation>
        <location evidence="1">Nucleus</location>
    </subcellularLocation>
</comment>
<dbReference type="EC" id="2.4.2.-" evidence="7"/>
<keyword evidence="3 7" id="KW-0808">Transferase</keyword>
<evidence type="ECO:0000256" key="7">
    <source>
        <dbReference type="RuleBase" id="RU362114"/>
    </source>
</evidence>
<dbReference type="GO" id="GO:0010629">
    <property type="term" value="P:negative regulation of gene expression"/>
    <property type="evidence" value="ECO:0007669"/>
    <property type="project" value="TreeGrafter"/>
</dbReference>
<evidence type="ECO:0000256" key="5">
    <source>
        <dbReference type="ARBA" id="ARBA00023242"/>
    </source>
</evidence>
<evidence type="ECO:0000313" key="11">
    <source>
        <dbReference type="Proteomes" id="UP000533954"/>
    </source>
</evidence>
<dbReference type="InterPro" id="IPR012317">
    <property type="entry name" value="Poly(ADP-ribose)pol_cat_dom"/>
</dbReference>
<dbReference type="PANTHER" id="PTHR14453">
    <property type="entry name" value="PARP/ZINC FINGER CCCH TYPE DOMAIN CONTAINING PROTEIN"/>
    <property type="match status" value="1"/>
</dbReference>
<dbReference type="Pfam" id="PF01661">
    <property type="entry name" value="Macro"/>
    <property type="match status" value="2"/>
</dbReference>
<name>A0A7K7VP94_EUDEL</name>
<dbReference type="GO" id="GO:0070212">
    <property type="term" value="P:protein poly-ADP-ribosylation"/>
    <property type="evidence" value="ECO:0007669"/>
    <property type="project" value="TreeGrafter"/>
</dbReference>
<dbReference type="PROSITE" id="PS51059">
    <property type="entry name" value="PARP_CATALYTIC"/>
    <property type="match status" value="1"/>
</dbReference>
<feature type="non-terminal residue" evidence="10">
    <location>
        <position position="581"/>
    </location>
</feature>
<dbReference type="CDD" id="cd01439">
    <property type="entry name" value="TCCD_inducible_PARP_like"/>
    <property type="match status" value="1"/>
</dbReference>
<keyword evidence="4 7" id="KW-0520">NAD</keyword>
<feature type="domain" description="Macro" evidence="9">
    <location>
        <begin position="1"/>
        <end position="166"/>
    </location>
</feature>
<dbReference type="SMART" id="SM00506">
    <property type="entry name" value="A1pp"/>
    <property type="match status" value="2"/>
</dbReference>